<evidence type="ECO:0000256" key="3">
    <source>
        <dbReference type="ARBA" id="ARBA00022448"/>
    </source>
</evidence>
<keyword evidence="7 9" id="KW-1133">Transmembrane helix</keyword>
<evidence type="ECO:0000256" key="4">
    <source>
        <dbReference type="ARBA" id="ARBA00022475"/>
    </source>
</evidence>
<keyword evidence="6 9" id="KW-0812">Transmembrane</keyword>
<dbReference type="InterPro" id="IPR013525">
    <property type="entry name" value="ABC2_TM"/>
</dbReference>
<evidence type="ECO:0000256" key="9">
    <source>
        <dbReference type="RuleBase" id="RU361157"/>
    </source>
</evidence>
<feature type="transmembrane region" description="Helical" evidence="9">
    <location>
        <begin position="85"/>
        <end position="104"/>
    </location>
</feature>
<feature type="transmembrane region" description="Helical" evidence="9">
    <location>
        <begin position="257"/>
        <end position="278"/>
    </location>
</feature>
<feature type="transmembrane region" description="Helical" evidence="9">
    <location>
        <begin position="163"/>
        <end position="187"/>
    </location>
</feature>
<comment type="caution">
    <text evidence="11">The sequence shown here is derived from an EMBL/GenBank/DDBJ whole genome shotgun (WGS) entry which is preliminary data.</text>
</comment>
<evidence type="ECO:0000256" key="7">
    <source>
        <dbReference type="ARBA" id="ARBA00022989"/>
    </source>
</evidence>
<gene>
    <name evidence="11" type="ORF">QQX09_04680</name>
</gene>
<evidence type="ECO:0000256" key="1">
    <source>
        <dbReference type="ARBA" id="ARBA00004429"/>
    </source>
</evidence>
<feature type="transmembrane region" description="Helical" evidence="9">
    <location>
        <begin position="55"/>
        <end position="79"/>
    </location>
</feature>
<evidence type="ECO:0000256" key="2">
    <source>
        <dbReference type="ARBA" id="ARBA00007783"/>
    </source>
</evidence>
<name>A0ABT8G7M5_9MICO</name>
<dbReference type="EMBL" id="JAUHPW010000003">
    <property type="protein sequence ID" value="MDN4475153.1"/>
    <property type="molecule type" value="Genomic_DNA"/>
</dbReference>
<dbReference type="InterPro" id="IPR047817">
    <property type="entry name" value="ABC2_TM_bact-type"/>
</dbReference>
<keyword evidence="8 9" id="KW-0472">Membrane</keyword>
<dbReference type="Proteomes" id="UP001172728">
    <property type="component" value="Unassembled WGS sequence"/>
</dbReference>
<evidence type="ECO:0000256" key="6">
    <source>
        <dbReference type="ARBA" id="ARBA00022692"/>
    </source>
</evidence>
<evidence type="ECO:0000256" key="8">
    <source>
        <dbReference type="ARBA" id="ARBA00023136"/>
    </source>
</evidence>
<accession>A0ABT8G7M5</accession>
<keyword evidence="3 9" id="KW-0813">Transport</keyword>
<keyword evidence="5" id="KW-0997">Cell inner membrane</keyword>
<sequence>MTEIDYAALAREAGLQRVGARPPLHAYLREMWERRHFATRLAKYRIEAQLSQNRLGLGWVVLSPLLQAAVYGFVFGLIMDRGSRAGLNFIPFLVTGFFVFQFFAQSFSQGARSITGNASLVRSLGFPRMLLPVSAVIRNLYELVPMMVVLAFILVGYGEYPSWSWLLVPAVLFFMMLFNAGIALIAARLTVHLRDFTQIVPIITRLILYMTGIFYSLELVLADNPPWMLTVAQLNPVHDYIQMVRAMVLDGQEFNTLILVTGIVGGIGVFIGGIVFFWSAEERYGRD</sequence>
<protein>
    <recommendedName>
        <fullName evidence="9">Transport permease protein</fullName>
    </recommendedName>
</protein>
<organism evidence="11 12">
    <name type="scientific">Demequina litoralis</name>
    <dbReference type="NCBI Taxonomy" id="3051660"/>
    <lineage>
        <taxon>Bacteria</taxon>
        <taxon>Bacillati</taxon>
        <taxon>Actinomycetota</taxon>
        <taxon>Actinomycetes</taxon>
        <taxon>Micrococcales</taxon>
        <taxon>Demequinaceae</taxon>
        <taxon>Demequina</taxon>
    </lineage>
</organism>
<dbReference type="PANTHER" id="PTHR30413:SF8">
    <property type="entry name" value="TRANSPORT PERMEASE PROTEIN"/>
    <property type="match status" value="1"/>
</dbReference>
<reference evidence="11" key="1">
    <citation type="submission" date="2023-06" db="EMBL/GenBank/DDBJ databases">
        <title>Sysu t00192.</title>
        <authorList>
            <person name="Gao L."/>
            <person name="Fang B.-Z."/>
            <person name="Li W.-J."/>
        </authorList>
    </citation>
    <scope>NUCLEOTIDE SEQUENCE</scope>
    <source>
        <strain evidence="11">SYSU T00192</strain>
    </source>
</reference>
<feature type="transmembrane region" description="Helical" evidence="9">
    <location>
        <begin position="199"/>
        <end position="217"/>
    </location>
</feature>
<evidence type="ECO:0000313" key="12">
    <source>
        <dbReference type="Proteomes" id="UP001172728"/>
    </source>
</evidence>
<evidence type="ECO:0000313" key="11">
    <source>
        <dbReference type="EMBL" id="MDN4475153.1"/>
    </source>
</evidence>
<proteinExistence type="inferred from homology"/>
<evidence type="ECO:0000256" key="5">
    <source>
        <dbReference type="ARBA" id="ARBA00022519"/>
    </source>
</evidence>
<dbReference type="PANTHER" id="PTHR30413">
    <property type="entry name" value="INNER MEMBRANE TRANSPORT PERMEASE"/>
    <property type="match status" value="1"/>
</dbReference>
<dbReference type="RefSeq" id="WP_301131604.1">
    <property type="nucleotide sequence ID" value="NZ_JAUHPW010000003.1"/>
</dbReference>
<feature type="domain" description="ABC transmembrane type-2" evidence="10">
    <location>
        <begin position="55"/>
        <end position="279"/>
    </location>
</feature>
<comment type="similarity">
    <text evidence="2 9">Belongs to the ABC-2 integral membrane protein family.</text>
</comment>
<keyword evidence="4 9" id="KW-1003">Cell membrane</keyword>
<dbReference type="PROSITE" id="PS51012">
    <property type="entry name" value="ABC_TM2"/>
    <property type="match status" value="1"/>
</dbReference>
<feature type="transmembrane region" description="Helical" evidence="9">
    <location>
        <begin position="139"/>
        <end position="157"/>
    </location>
</feature>
<keyword evidence="12" id="KW-1185">Reference proteome</keyword>
<evidence type="ECO:0000259" key="10">
    <source>
        <dbReference type="PROSITE" id="PS51012"/>
    </source>
</evidence>
<dbReference type="Pfam" id="PF01061">
    <property type="entry name" value="ABC2_membrane"/>
    <property type="match status" value="1"/>
</dbReference>
<comment type="subcellular location">
    <subcellularLocation>
        <location evidence="1">Cell inner membrane</location>
        <topology evidence="1">Multi-pass membrane protein</topology>
    </subcellularLocation>
    <subcellularLocation>
        <location evidence="9">Cell membrane</location>
        <topology evidence="9">Multi-pass membrane protein</topology>
    </subcellularLocation>
</comment>